<dbReference type="Pfam" id="PF13602">
    <property type="entry name" value="ADH_zinc_N_2"/>
    <property type="match status" value="1"/>
</dbReference>
<dbReference type="InterPro" id="IPR013154">
    <property type="entry name" value="ADH-like_N"/>
</dbReference>
<dbReference type="SUPFAM" id="SSF51735">
    <property type="entry name" value="NAD(P)-binding Rossmann-fold domains"/>
    <property type="match status" value="1"/>
</dbReference>
<proteinExistence type="predicted"/>
<accession>A0ABW4TK02</accession>
<dbReference type="Pfam" id="PF08240">
    <property type="entry name" value="ADH_N"/>
    <property type="match status" value="1"/>
</dbReference>
<dbReference type="Proteomes" id="UP001597351">
    <property type="component" value="Unassembled WGS sequence"/>
</dbReference>
<dbReference type="InterPro" id="IPR050700">
    <property type="entry name" value="YIM1/Zinc_Alcohol_DH_Fams"/>
</dbReference>
<dbReference type="RefSeq" id="WP_343917675.1">
    <property type="nucleotide sequence ID" value="NZ_BAAAJT010000002.1"/>
</dbReference>
<dbReference type="SMART" id="SM00829">
    <property type="entry name" value="PKS_ER"/>
    <property type="match status" value="1"/>
</dbReference>
<dbReference type="InterPro" id="IPR036291">
    <property type="entry name" value="NAD(P)-bd_dom_sf"/>
</dbReference>
<dbReference type="InterPro" id="IPR020843">
    <property type="entry name" value="ER"/>
</dbReference>
<protein>
    <submittedName>
        <fullName evidence="2">NAD(P)-dependent alcohol dehydrogenase</fullName>
    </submittedName>
</protein>
<dbReference type="PANTHER" id="PTHR11695">
    <property type="entry name" value="ALCOHOL DEHYDROGENASE RELATED"/>
    <property type="match status" value="1"/>
</dbReference>
<dbReference type="Gene3D" id="3.90.180.10">
    <property type="entry name" value="Medium-chain alcohol dehydrogenases, catalytic domain"/>
    <property type="match status" value="1"/>
</dbReference>
<evidence type="ECO:0000313" key="3">
    <source>
        <dbReference type="Proteomes" id="UP001597351"/>
    </source>
</evidence>
<feature type="domain" description="Enoyl reductase (ER)" evidence="1">
    <location>
        <begin position="10"/>
        <end position="318"/>
    </location>
</feature>
<evidence type="ECO:0000313" key="2">
    <source>
        <dbReference type="EMBL" id="MFD1946994.1"/>
    </source>
</evidence>
<reference evidence="3" key="1">
    <citation type="journal article" date="2019" name="Int. J. Syst. Evol. Microbiol.">
        <title>The Global Catalogue of Microorganisms (GCM) 10K type strain sequencing project: providing services to taxonomists for standard genome sequencing and annotation.</title>
        <authorList>
            <consortium name="The Broad Institute Genomics Platform"/>
            <consortium name="The Broad Institute Genome Sequencing Center for Infectious Disease"/>
            <person name="Wu L."/>
            <person name="Ma J."/>
        </authorList>
    </citation>
    <scope>NUCLEOTIDE SEQUENCE [LARGE SCALE GENOMIC DNA]</scope>
    <source>
        <strain evidence="3">CGMCC 1.12477</strain>
    </source>
</reference>
<gene>
    <name evidence="2" type="ORF">ACFSDE_09325</name>
</gene>
<dbReference type="CDD" id="cd08267">
    <property type="entry name" value="MDR1"/>
    <property type="match status" value="1"/>
</dbReference>
<organism evidence="2 3">
    <name type="scientific">Nocardioides aestuarii</name>
    <dbReference type="NCBI Taxonomy" id="252231"/>
    <lineage>
        <taxon>Bacteria</taxon>
        <taxon>Bacillati</taxon>
        <taxon>Actinomycetota</taxon>
        <taxon>Actinomycetes</taxon>
        <taxon>Propionibacteriales</taxon>
        <taxon>Nocardioidaceae</taxon>
        <taxon>Nocardioides</taxon>
    </lineage>
</organism>
<dbReference type="EMBL" id="JBHUGD010000003">
    <property type="protein sequence ID" value="MFD1946994.1"/>
    <property type="molecule type" value="Genomic_DNA"/>
</dbReference>
<name>A0ABW4TK02_9ACTN</name>
<keyword evidence="3" id="KW-1185">Reference proteome</keyword>
<comment type="caution">
    <text evidence="2">The sequence shown here is derived from an EMBL/GenBank/DDBJ whole genome shotgun (WGS) entry which is preliminary data.</text>
</comment>
<evidence type="ECO:0000259" key="1">
    <source>
        <dbReference type="SMART" id="SM00829"/>
    </source>
</evidence>
<sequence>MQAVVQHRYGGSEQLSLAEVADPAAGPGEVLVEVRAAGVDRGTWHLMTGLPLVMRLGFGFRGPKVPVPGRDVSGVVVAVGPDVTSYAAGEEVIGTADGSFAELAVVPVKRLARKPSSVTHEEAAVLPVSGLTALQAIRKAGVSAGQQVLVIGASGGVGSYAVQLAVAAGATVTGVAGGAKADLVRDLGAERVLDHTRQEIEQDGRYDVIIDIAGRRPLPLLRRALAPEGTLVVVGGEGGDRWLGGFQRQLALPLRSVFTRQRLLGLLSKESSADLAELARLVDAGDVRPTLDRTFTLDEAAKAVDHVADGHARGKVAVVPTTQES</sequence>
<dbReference type="PANTHER" id="PTHR11695:SF294">
    <property type="entry name" value="RETICULON-4-INTERACTING PROTEIN 1, MITOCHONDRIAL"/>
    <property type="match status" value="1"/>
</dbReference>
<dbReference type="Gene3D" id="3.40.50.720">
    <property type="entry name" value="NAD(P)-binding Rossmann-like Domain"/>
    <property type="match status" value="1"/>
</dbReference>
<dbReference type="SUPFAM" id="SSF50129">
    <property type="entry name" value="GroES-like"/>
    <property type="match status" value="1"/>
</dbReference>
<dbReference type="InterPro" id="IPR011032">
    <property type="entry name" value="GroES-like_sf"/>
</dbReference>